<dbReference type="GO" id="GO:0015344">
    <property type="term" value="F:siderophore uptake transmembrane transporter activity"/>
    <property type="evidence" value="ECO:0007669"/>
    <property type="project" value="TreeGrafter"/>
</dbReference>
<dbReference type="Proteomes" id="UP000238196">
    <property type="component" value="Unassembled WGS sequence"/>
</dbReference>
<sequence>MTPLRHSLLQPRLLSLAIHRRLLAAAAVATPLLAVMPVQAEEAVQSFQIAAGPLDTALNQLGQHAGILLSYRPDMTAGLQSSGLQGSYSAAAALRVLLQGSGLVAVQTGNNAFTLQPAPKTDGDDLLLPAVSITGQGVSTGGDVLPDTYAGGYVAKGGRLGVLGEQDAANVPFSVVGYTDKLIRDQQAETLAAVLDNDASVVSGFGYGNYAEKFVIRGYELNGEDVSYGGLYGIVPRQIVSTNIAERVELFKGANAFLNGVSPTGSGIGGSVNLEPKHAGDEPLTRLQLDYGNGAQTGLSADVSRRFGAEQQFGVRVNALQREGDTAIDNESRRTTLASVGLDYRGERFNTSLDVGYQKQDVDSGRSVVYAGTISKVPDAPDADTNYSPDWTESQMETTFALWRGEYQLTPEWTTYAALGGSKTQEVGQYASPTVNDDDGNATLLRLGVPYRAQALSGNVGVRGNFVTGEVSHQLNLGYSGFARRTNTAYTMAWPRVSTNIYDPVDVAYQPTVFADGDWDDPNVRSRVRMDGVSLSDTLGFMDDRLLLTLGGRQQWLKASNYTYAGELDGDFYRKSVLSPVAGVMYKPWEHISVYANHIEGLQVGDTAPTSTGLDNAGAMLDPYISRQNEVGIKLDYEHIGGSVALFEITKPSASTDIASNRYATNGKQRNRGVEVSLYGEPVSGLVLNGSATWMDPKIIASTDESNIGKDAVGVPDYRISLGADLQIPAVEGLHLNGRVIRTGSQYLDDANELRVDPWTRIDLGARYTMRAYEQNLTWRLTVNNVMNENYWASATGGYLTQGAPREVRVSLATEF</sequence>
<evidence type="ECO:0000256" key="16">
    <source>
        <dbReference type="RuleBase" id="RU003357"/>
    </source>
</evidence>
<evidence type="ECO:0000256" key="12">
    <source>
        <dbReference type="ARBA" id="ARBA00023170"/>
    </source>
</evidence>
<evidence type="ECO:0000256" key="14">
    <source>
        <dbReference type="PROSITE-ProRule" id="PRU01360"/>
    </source>
</evidence>
<evidence type="ECO:0000256" key="11">
    <source>
        <dbReference type="ARBA" id="ARBA00023136"/>
    </source>
</evidence>
<keyword evidence="6 14" id="KW-0812">Transmembrane</keyword>
<dbReference type="PANTHER" id="PTHR32552:SF82">
    <property type="entry name" value="FCUA PROTEIN"/>
    <property type="match status" value="1"/>
</dbReference>
<keyword evidence="7" id="KW-0732">Signal</keyword>
<dbReference type="EMBL" id="PRLP01000150">
    <property type="protein sequence ID" value="PPC74297.1"/>
    <property type="molecule type" value="Genomic_DNA"/>
</dbReference>
<evidence type="ECO:0000256" key="10">
    <source>
        <dbReference type="ARBA" id="ARBA00023077"/>
    </source>
</evidence>
<dbReference type="NCBIfam" id="TIGR01783">
    <property type="entry name" value="TonB-siderophor"/>
    <property type="match status" value="1"/>
</dbReference>
<dbReference type="PANTHER" id="PTHR32552">
    <property type="entry name" value="FERRICHROME IRON RECEPTOR-RELATED"/>
    <property type="match status" value="1"/>
</dbReference>
<keyword evidence="9" id="KW-0406">Ion transport</keyword>
<evidence type="ECO:0000313" key="19">
    <source>
        <dbReference type="Proteomes" id="UP000238196"/>
    </source>
</evidence>
<dbReference type="Pfam" id="PF00593">
    <property type="entry name" value="TonB_dep_Rec_b-barrel"/>
    <property type="match status" value="1"/>
</dbReference>
<evidence type="ECO:0000256" key="5">
    <source>
        <dbReference type="ARBA" id="ARBA00022496"/>
    </source>
</evidence>
<feature type="domain" description="Secretin/TonB short N-terminal" evidence="17">
    <location>
        <begin position="67"/>
        <end position="118"/>
    </location>
</feature>
<evidence type="ECO:0000256" key="15">
    <source>
        <dbReference type="PROSITE-ProRule" id="PRU10144"/>
    </source>
</evidence>
<evidence type="ECO:0000256" key="7">
    <source>
        <dbReference type="ARBA" id="ARBA00022729"/>
    </source>
</evidence>
<evidence type="ECO:0000256" key="2">
    <source>
        <dbReference type="ARBA" id="ARBA00009810"/>
    </source>
</evidence>
<accession>A0A2S5KHJ9</accession>
<dbReference type="InterPro" id="IPR011662">
    <property type="entry name" value="Secretin/TonB_short_N"/>
</dbReference>
<evidence type="ECO:0000256" key="4">
    <source>
        <dbReference type="ARBA" id="ARBA00022452"/>
    </source>
</evidence>
<reference evidence="18 19" key="1">
    <citation type="submission" date="2018-02" db="EMBL/GenBank/DDBJ databases">
        <title>novel marine gammaproteobacteria from coastal saline agro ecosystem.</title>
        <authorList>
            <person name="Krishnan R."/>
            <person name="Ramesh Kumar N."/>
        </authorList>
    </citation>
    <scope>NUCLEOTIDE SEQUENCE [LARGE SCALE GENOMIC DNA]</scope>
    <source>
        <strain evidence="18 19">228</strain>
    </source>
</reference>
<keyword evidence="11 14" id="KW-0472">Membrane</keyword>
<keyword evidence="10 16" id="KW-0798">TonB box</keyword>
<comment type="caution">
    <text evidence="18">The sequence shown here is derived from an EMBL/GenBank/DDBJ whole genome shotgun (WGS) entry which is preliminary data.</text>
</comment>
<dbReference type="Gene3D" id="2.170.130.10">
    <property type="entry name" value="TonB-dependent receptor, plug domain"/>
    <property type="match status" value="1"/>
</dbReference>
<dbReference type="PROSITE" id="PS01156">
    <property type="entry name" value="TONB_DEPENDENT_REC_2"/>
    <property type="match status" value="1"/>
</dbReference>
<evidence type="ECO:0000259" key="17">
    <source>
        <dbReference type="SMART" id="SM00965"/>
    </source>
</evidence>
<evidence type="ECO:0000256" key="13">
    <source>
        <dbReference type="ARBA" id="ARBA00023237"/>
    </source>
</evidence>
<gene>
    <name evidence="18" type="ORF">C4K68_26505</name>
</gene>
<dbReference type="InterPro" id="IPR037066">
    <property type="entry name" value="Plug_dom_sf"/>
</dbReference>
<dbReference type="SUPFAM" id="SSF56935">
    <property type="entry name" value="Porins"/>
    <property type="match status" value="1"/>
</dbReference>
<dbReference type="Gene3D" id="2.40.170.20">
    <property type="entry name" value="TonB-dependent receptor, beta-barrel domain"/>
    <property type="match status" value="1"/>
</dbReference>
<dbReference type="InterPro" id="IPR010105">
    <property type="entry name" value="TonB_sidphr_rcpt"/>
</dbReference>
<dbReference type="InterPro" id="IPR000531">
    <property type="entry name" value="Beta-barrel_TonB"/>
</dbReference>
<dbReference type="SMART" id="SM00965">
    <property type="entry name" value="STN"/>
    <property type="match status" value="1"/>
</dbReference>
<evidence type="ECO:0000256" key="8">
    <source>
        <dbReference type="ARBA" id="ARBA00023004"/>
    </source>
</evidence>
<keyword evidence="13 14" id="KW-0998">Cell outer membrane</keyword>
<keyword evidence="8" id="KW-0408">Iron</keyword>
<feature type="short sequence motif" description="TonB C-terminal box" evidence="15">
    <location>
        <begin position="799"/>
        <end position="816"/>
    </location>
</feature>
<dbReference type="InterPro" id="IPR012910">
    <property type="entry name" value="Plug_dom"/>
</dbReference>
<keyword evidence="4 14" id="KW-1134">Transmembrane beta strand</keyword>
<dbReference type="CDD" id="cd01347">
    <property type="entry name" value="ligand_gated_channel"/>
    <property type="match status" value="1"/>
</dbReference>
<evidence type="ECO:0000256" key="1">
    <source>
        <dbReference type="ARBA" id="ARBA00004571"/>
    </source>
</evidence>
<dbReference type="Pfam" id="PF07660">
    <property type="entry name" value="STN"/>
    <property type="match status" value="1"/>
</dbReference>
<protein>
    <submittedName>
        <fullName evidence="18">TonB-dependent siderophore receptor</fullName>
    </submittedName>
</protein>
<comment type="subcellular location">
    <subcellularLocation>
        <location evidence="1 14">Cell outer membrane</location>
        <topology evidence="1 14">Multi-pass membrane protein</topology>
    </subcellularLocation>
</comment>
<dbReference type="Pfam" id="PF07715">
    <property type="entry name" value="Plug"/>
    <property type="match status" value="1"/>
</dbReference>
<evidence type="ECO:0000256" key="3">
    <source>
        <dbReference type="ARBA" id="ARBA00022448"/>
    </source>
</evidence>
<dbReference type="AlphaFoldDB" id="A0A2S5KHJ9"/>
<dbReference type="InterPro" id="IPR010917">
    <property type="entry name" value="TonB_rcpt_CS"/>
</dbReference>
<dbReference type="PROSITE" id="PS52016">
    <property type="entry name" value="TONB_DEPENDENT_REC_3"/>
    <property type="match status" value="1"/>
</dbReference>
<dbReference type="Gene3D" id="3.55.50.30">
    <property type="match status" value="1"/>
</dbReference>
<dbReference type="InterPro" id="IPR039426">
    <property type="entry name" value="TonB-dep_rcpt-like"/>
</dbReference>
<dbReference type="OrthoDB" id="5287374at2"/>
<evidence type="ECO:0000256" key="9">
    <source>
        <dbReference type="ARBA" id="ARBA00023065"/>
    </source>
</evidence>
<dbReference type="GO" id="GO:0009279">
    <property type="term" value="C:cell outer membrane"/>
    <property type="evidence" value="ECO:0007669"/>
    <property type="project" value="UniProtKB-SubCell"/>
</dbReference>
<name>A0A2S5KHJ9_9PROT</name>
<evidence type="ECO:0000313" key="18">
    <source>
        <dbReference type="EMBL" id="PPC74297.1"/>
    </source>
</evidence>
<organism evidence="18 19">
    <name type="scientific">Proteobacteria bacterium 228</name>
    <dbReference type="NCBI Taxonomy" id="2083153"/>
    <lineage>
        <taxon>Bacteria</taxon>
        <taxon>Pseudomonadati</taxon>
        <taxon>Pseudomonadota</taxon>
    </lineage>
</organism>
<dbReference type="GO" id="GO:0038023">
    <property type="term" value="F:signaling receptor activity"/>
    <property type="evidence" value="ECO:0007669"/>
    <property type="project" value="InterPro"/>
</dbReference>
<proteinExistence type="inferred from homology"/>
<keyword evidence="12 18" id="KW-0675">Receptor</keyword>
<keyword evidence="3 14" id="KW-0813">Transport</keyword>
<comment type="similarity">
    <text evidence="2 14 16">Belongs to the TonB-dependent receptor family.</text>
</comment>
<keyword evidence="5" id="KW-0410">Iron transport</keyword>
<dbReference type="InterPro" id="IPR036942">
    <property type="entry name" value="Beta-barrel_TonB_sf"/>
</dbReference>
<dbReference type="GO" id="GO:0015891">
    <property type="term" value="P:siderophore transport"/>
    <property type="evidence" value="ECO:0007669"/>
    <property type="project" value="InterPro"/>
</dbReference>
<evidence type="ECO:0000256" key="6">
    <source>
        <dbReference type="ARBA" id="ARBA00022692"/>
    </source>
</evidence>